<dbReference type="EMBL" id="FONY01000018">
    <property type="protein sequence ID" value="SFF16752.1"/>
    <property type="molecule type" value="Genomic_DNA"/>
</dbReference>
<dbReference type="Proteomes" id="UP000199513">
    <property type="component" value="Unassembled WGS sequence"/>
</dbReference>
<dbReference type="RefSeq" id="WP_091545247.1">
    <property type="nucleotide sequence ID" value="NZ_FONY01000018.1"/>
</dbReference>
<feature type="domain" description="DUF2059" evidence="2">
    <location>
        <begin position="81"/>
        <end position="138"/>
    </location>
</feature>
<dbReference type="STRING" id="1003.SAMN04488541_101873"/>
<keyword evidence="4" id="KW-1185">Reference proteome</keyword>
<accession>A0A1I2GGV6</accession>
<name>A0A1I2GGV6_9BACT</name>
<feature type="signal peptide" evidence="1">
    <location>
        <begin position="1"/>
        <end position="21"/>
    </location>
</feature>
<sequence length="149" mass="17428">MMNKKFLVLALLLTIATATFGQVDKEYTQTLKKMFEVSGSEESYQSAIKQMINMYKQQYSNVKAEVWEELEKEFLKTSLDNLTEMLAPVYHKYMNLEDLRELIKFYQTPTGKKFAQNTPLIVQESMQVGQEWGRKVGQDFAQKIKEKGY</sequence>
<organism evidence="3 4">
    <name type="scientific">Thermoflexibacter ruber</name>
    <dbReference type="NCBI Taxonomy" id="1003"/>
    <lineage>
        <taxon>Bacteria</taxon>
        <taxon>Pseudomonadati</taxon>
        <taxon>Bacteroidota</taxon>
        <taxon>Cytophagia</taxon>
        <taxon>Cytophagales</taxon>
        <taxon>Thermoflexibacteraceae</taxon>
        <taxon>Thermoflexibacter</taxon>
    </lineage>
</organism>
<dbReference type="Pfam" id="PF09832">
    <property type="entry name" value="DUF2059"/>
    <property type="match status" value="1"/>
</dbReference>
<dbReference type="InterPro" id="IPR018637">
    <property type="entry name" value="DUF2059"/>
</dbReference>
<dbReference type="AlphaFoldDB" id="A0A1I2GGV6"/>
<keyword evidence="1" id="KW-0732">Signal</keyword>
<evidence type="ECO:0000313" key="4">
    <source>
        <dbReference type="Proteomes" id="UP000199513"/>
    </source>
</evidence>
<evidence type="ECO:0000256" key="1">
    <source>
        <dbReference type="SAM" id="SignalP"/>
    </source>
</evidence>
<evidence type="ECO:0000259" key="2">
    <source>
        <dbReference type="Pfam" id="PF09832"/>
    </source>
</evidence>
<dbReference type="OrthoDB" id="1143459at2"/>
<protein>
    <recommendedName>
        <fullName evidence="2">DUF2059 domain-containing protein</fullName>
    </recommendedName>
</protein>
<gene>
    <name evidence="3" type="ORF">SAMN04488541_101873</name>
</gene>
<feature type="chain" id="PRO_5011549423" description="DUF2059 domain-containing protein" evidence="1">
    <location>
        <begin position="22"/>
        <end position="149"/>
    </location>
</feature>
<evidence type="ECO:0000313" key="3">
    <source>
        <dbReference type="EMBL" id="SFF16752.1"/>
    </source>
</evidence>
<reference evidence="3 4" key="1">
    <citation type="submission" date="2016-10" db="EMBL/GenBank/DDBJ databases">
        <authorList>
            <person name="de Groot N.N."/>
        </authorList>
    </citation>
    <scope>NUCLEOTIDE SEQUENCE [LARGE SCALE GENOMIC DNA]</scope>
    <source>
        <strain>GEY</strain>
        <strain evidence="4">DSM 9560</strain>
    </source>
</reference>
<proteinExistence type="predicted"/>